<accession>A0A7V5HZI4</accession>
<proteinExistence type="predicted"/>
<protein>
    <submittedName>
        <fullName evidence="1">Uncharacterized protein</fullName>
    </submittedName>
</protein>
<gene>
    <name evidence="1" type="ORF">ENL39_02215</name>
</gene>
<name>A0A7V5HZI4_UNCAE</name>
<dbReference type="Proteomes" id="UP000886070">
    <property type="component" value="Unassembled WGS sequence"/>
</dbReference>
<comment type="caution">
    <text evidence="1">The sequence shown here is derived from an EMBL/GenBank/DDBJ whole genome shotgun (WGS) entry which is preliminary data.</text>
</comment>
<evidence type="ECO:0000313" key="1">
    <source>
        <dbReference type="EMBL" id="HHF98286.1"/>
    </source>
</evidence>
<sequence>MMFSRIFLSLVLIFALFCLYPLKGGVCQEEKILSQIFEYPPTKERDPFSPLIKKEEKEKEEKVVKKEEKLLQVTTSSEYELVGIVWCGGEAIALIKKRDKSWVVSEGMILDSLKVARIEGNKGEVILIGENKIIKLKMVEV</sequence>
<dbReference type="AlphaFoldDB" id="A0A7V5HZI4"/>
<organism evidence="1">
    <name type="scientific">Aerophobetes bacterium</name>
    <dbReference type="NCBI Taxonomy" id="2030807"/>
    <lineage>
        <taxon>Bacteria</taxon>
        <taxon>Candidatus Aerophobota</taxon>
    </lineage>
</organism>
<reference evidence="1" key="1">
    <citation type="journal article" date="2020" name="mSystems">
        <title>Genome- and Community-Level Interaction Insights into Carbon Utilization and Element Cycling Functions of Hydrothermarchaeota in Hydrothermal Sediment.</title>
        <authorList>
            <person name="Zhou Z."/>
            <person name="Liu Y."/>
            <person name="Xu W."/>
            <person name="Pan J."/>
            <person name="Luo Z.H."/>
            <person name="Li M."/>
        </authorList>
    </citation>
    <scope>NUCLEOTIDE SEQUENCE [LARGE SCALE GENOMIC DNA]</scope>
    <source>
        <strain evidence="1">HyVt-92</strain>
    </source>
</reference>
<dbReference type="EMBL" id="DRTT01000070">
    <property type="protein sequence ID" value="HHF98286.1"/>
    <property type="molecule type" value="Genomic_DNA"/>
</dbReference>